<dbReference type="Proteomes" id="UP000095286">
    <property type="component" value="Unplaced"/>
</dbReference>
<evidence type="ECO:0000313" key="1">
    <source>
        <dbReference type="Proteomes" id="UP000095286"/>
    </source>
</evidence>
<dbReference type="WBParaSite" id="RSKR_0001082200.1">
    <property type="protein sequence ID" value="RSKR_0001082200.1"/>
    <property type="gene ID" value="RSKR_0001082200"/>
</dbReference>
<proteinExistence type="predicted"/>
<reference evidence="2" key="1">
    <citation type="submission" date="2016-11" db="UniProtKB">
        <authorList>
            <consortium name="WormBaseParasite"/>
        </authorList>
    </citation>
    <scope>IDENTIFICATION</scope>
    <source>
        <strain evidence="2">KR3021</strain>
    </source>
</reference>
<evidence type="ECO:0000313" key="2">
    <source>
        <dbReference type="WBParaSite" id="RSKR_0001082200.1"/>
    </source>
</evidence>
<accession>A0AC35UER8</accession>
<protein>
    <submittedName>
        <fullName evidence="2">CHK domain-containing protein</fullName>
    </submittedName>
</protein>
<organism evidence="1 2">
    <name type="scientific">Rhabditophanes sp. KR3021</name>
    <dbReference type="NCBI Taxonomy" id="114890"/>
    <lineage>
        <taxon>Eukaryota</taxon>
        <taxon>Metazoa</taxon>
        <taxon>Ecdysozoa</taxon>
        <taxon>Nematoda</taxon>
        <taxon>Chromadorea</taxon>
        <taxon>Rhabditida</taxon>
        <taxon>Tylenchina</taxon>
        <taxon>Panagrolaimomorpha</taxon>
        <taxon>Strongyloidoidea</taxon>
        <taxon>Alloionematidae</taxon>
        <taxon>Rhabditophanes</taxon>
    </lineage>
</organism>
<name>A0AC35UER8_9BILA</name>
<sequence length="419" mass="47906">MENLFTTNELLISTFDGTNTKVAWAIQCLVDNCRDFNNFRGNRKISEVSNKNISNLKGFTSRILLVTIVFEGGNGVPFKCVMKLPGQSIVIEEENGEDVKDEVVAAERNLYMLVHNREAMFLNKYQDIKGLRIPKCYGVKDWINKKQEGAILMNYLGDTHAHVGYFENLNVEQTQSVLDQIFILQKHFLLKRDEDWKPHFTPIVKASDYGVWIKAFEPNFTLMKSFVDESLYKDTEKEILALSSNYVEMLDYLLTVLPFEEGNQSVFTHSDSWINNFLFTKNGEGKPSNDVTLLDFQICYNGGIGNDLSNTLINSTTPEIRKQLEKTLPDYYQKLKNETGDKLRICYETFKKNYDLSSISHACLFTMCVGVNLKVNGAKDGCADWDIKKKDAAFKSITALNDAVYAARVLKPEWLIKKE</sequence>